<keyword evidence="2" id="KW-1185">Reference proteome</keyword>
<comment type="caution">
    <text evidence="1">The sequence shown here is derived from an EMBL/GenBank/DDBJ whole genome shotgun (WGS) entry which is preliminary data.</text>
</comment>
<protein>
    <submittedName>
        <fullName evidence="1">Uncharacterized protein</fullName>
    </submittedName>
</protein>
<accession>A0ABS3HYR0</accession>
<dbReference type="EMBL" id="JAFLVX010000046">
    <property type="protein sequence ID" value="MBO0477966.1"/>
    <property type="molecule type" value="Genomic_DNA"/>
</dbReference>
<reference evidence="1 2" key="1">
    <citation type="submission" date="2021-03" db="EMBL/GenBank/DDBJ databases">
        <title>Enterococcal diversity collection.</title>
        <authorList>
            <person name="Gilmore M.S."/>
            <person name="Schwartzman J."/>
            <person name="Van Tyne D."/>
            <person name="Martin M."/>
            <person name="Earl A.M."/>
            <person name="Manson A.L."/>
            <person name="Straub T."/>
            <person name="Salamzade R."/>
            <person name="Saavedra J."/>
            <person name="Lebreton F."/>
            <person name="Prichula J."/>
            <person name="Schaufler K."/>
            <person name="Gaca A."/>
            <person name="Sgardioli B."/>
            <person name="Wagenaar J."/>
            <person name="Strong T."/>
        </authorList>
    </citation>
    <scope>NUCLEOTIDE SEQUENCE [LARGE SCALE GENOMIC DNA]</scope>
    <source>
        <strain evidence="1 2">DIV0080</strain>
    </source>
</reference>
<organism evidence="1 2">
    <name type="scientific">Candidatus Vagococcus giribetii</name>
    <dbReference type="NCBI Taxonomy" id="2230876"/>
    <lineage>
        <taxon>Bacteria</taxon>
        <taxon>Bacillati</taxon>
        <taxon>Bacillota</taxon>
        <taxon>Bacilli</taxon>
        <taxon>Lactobacillales</taxon>
        <taxon>Enterococcaceae</taxon>
        <taxon>Vagococcus</taxon>
    </lineage>
</organism>
<evidence type="ECO:0000313" key="2">
    <source>
        <dbReference type="Proteomes" id="UP000664857"/>
    </source>
</evidence>
<dbReference type="Proteomes" id="UP000664857">
    <property type="component" value="Unassembled WGS sequence"/>
</dbReference>
<gene>
    <name evidence="1" type="ORF">DOK76_12910</name>
</gene>
<evidence type="ECO:0000313" key="1">
    <source>
        <dbReference type="EMBL" id="MBO0477966.1"/>
    </source>
</evidence>
<dbReference type="RefSeq" id="WP_206968418.1">
    <property type="nucleotide sequence ID" value="NZ_JAFLVX010000046.1"/>
</dbReference>
<sequence>MIELNDYYHDRGIVKYNVFFLSEHTSGIEKTSSERNRVIADREKMSEELIFEIIDFSIYKNKKISIQLDIKDIEGNFLDDYVGFVSGYDEGFIYLDDVAVPITQIRNVLELETKSWYRKKS</sequence>
<name>A0ABS3HYR0_9ENTE</name>
<proteinExistence type="predicted"/>